<dbReference type="Proteomes" id="UP000190959">
    <property type="component" value="Unassembled WGS sequence"/>
</dbReference>
<keyword evidence="1" id="KW-0812">Transmembrane</keyword>
<dbReference type="RefSeq" id="WP_016207428.1">
    <property type="nucleotide sequence ID" value="NZ_MWMH01000004.1"/>
</dbReference>
<gene>
    <name evidence="2" type="ORF">CBEIBR21_13475</name>
</gene>
<sequence length="69" mass="8151">MDLIKEMADAFIMLIRAGAVLRIIYCFIKMGTSEEEFSMYKRRAKNTVLFYILAESIWQIKELILGYYS</sequence>
<dbReference type="EMBL" id="MWMH01000004">
    <property type="protein sequence ID" value="OOP72823.1"/>
    <property type="molecule type" value="Genomic_DNA"/>
</dbReference>
<evidence type="ECO:0000313" key="2">
    <source>
        <dbReference type="EMBL" id="OOP72823.1"/>
    </source>
</evidence>
<organism evidence="2 3">
    <name type="scientific">Clostridium beijerinckii</name>
    <name type="common">Clostridium MP</name>
    <dbReference type="NCBI Taxonomy" id="1520"/>
    <lineage>
        <taxon>Bacteria</taxon>
        <taxon>Bacillati</taxon>
        <taxon>Bacillota</taxon>
        <taxon>Clostridia</taxon>
        <taxon>Eubacteriales</taxon>
        <taxon>Clostridiaceae</taxon>
        <taxon>Clostridium</taxon>
    </lineage>
</organism>
<reference evidence="2 3" key="1">
    <citation type="submission" date="2017-02" db="EMBL/GenBank/DDBJ databases">
        <title>Genome sequence of Clostridium beijerinckii Br21.</title>
        <authorList>
            <person name="Fonseca B.C."/>
            <person name="Guazzaroni M.E."/>
            <person name="Riano-Pachon D.M."/>
            <person name="Reginatto V."/>
        </authorList>
    </citation>
    <scope>NUCLEOTIDE SEQUENCE [LARGE SCALE GENOMIC DNA]</scope>
    <source>
        <strain evidence="2 3">Br21</strain>
    </source>
</reference>
<comment type="caution">
    <text evidence="2">The sequence shown here is derived from an EMBL/GenBank/DDBJ whole genome shotgun (WGS) entry which is preliminary data.</text>
</comment>
<name>A0A1S9N636_CLOBE</name>
<feature type="transmembrane region" description="Helical" evidence="1">
    <location>
        <begin position="12"/>
        <end position="28"/>
    </location>
</feature>
<dbReference type="AlphaFoldDB" id="A0A1S9N636"/>
<keyword evidence="1" id="KW-0472">Membrane</keyword>
<evidence type="ECO:0000313" key="3">
    <source>
        <dbReference type="Proteomes" id="UP000190959"/>
    </source>
</evidence>
<keyword evidence="1" id="KW-1133">Transmembrane helix</keyword>
<protein>
    <submittedName>
        <fullName evidence="2">Mercury transporter</fullName>
    </submittedName>
</protein>
<proteinExistence type="predicted"/>
<evidence type="ECO:0000256" key="1">
    <source>
        <dbReference type="SAM" id="Phobius"/>
    </source>
</evidence>
<accession>A0A1S9N636</accession>